<gene>
    <name evidence="3" type="ORF">BE15_28660</name>
</gene>
<reference evidence="3 4" key="1">
    <citation type="submission" date="2014-02" db="EMBL/GenBank/DDBJ databases">
        <title>The small core and large imbalanced accessory genome model reveals a collaborative survival strategy of Sorangium cellulosum strains in nature.</title>
        <authorList>
            <person name="Han K."/>
            <person name="Peng R."/>
            <person name="Blom J."/>
            <person name="Li Y.-Z."/>
        </authorList>
    </citation>
    <scope>NUCLEOTIDE SEQUENCE [LARGE SCALE GENOMIC DNA]</scope>
    <source>
        <strain evidence="3 4">So0008-312</strain>
    </source>
</reference>
<proteinExistence type="predicted"/>
<organism evidence="3 4">
    <name type="scientific">Sorangium cellulosum</name>
    <name type="common">Polyangium cellulosum</name>
    <dbReference type="NCBI Taxonomy" id="56"/>
    <lineage>
        <taxon>Bacteria</taxon>
        <taxon>Pseudomonadati</taxon>
        <taxon>Myxococcota</taxon>
        <taxon>Polyangia</taxon>
        <taxon>Polyangiales</taxon>
        <taxon>Polyangiaceae</taxon>
        <taxon>Sorangium</taxon>
    </lineage>
</organism>
<sequence length="384" mass="38392">MGPRLLAVGVLLAASLGLARGAAAAVPTQITHQGRLFGANGAPVDNALPVTFTVYASAEAEEGEEPLWSESIAITFDDGYFSTVLEFSEEQAAKVFDGSVRYLGITVGNDPEMEPRTPIGSVPYAMVANNAIGEITPKRVKIGDKVVIDENGNWVGSPSGIAGPAGRDGAPGADGPPGPPGLPGERGPEGPQGVPGPEGPQGLPGPPGVAGPAGERGPEGPPGATGPEGAPGPQGPVGPSGVVATLALAGNVATSFTGNSSVYSWVGPPASVTIREGRQRVTGSASAPLGLAPAVPPQIAMVGLCYQQVGGTTAELVNFFGAGYAHHPFSSTRATYSVSATTVLGEGTWNIGMCLRNDGGNPIQGSDMGSGSIVNGWFIVTKDG</sequence>
<evidence type="ECO:0008006" key="5">
    <source>
        <dbReference type="Google" id="ProtNLM"/>
    </source>
</evidence>
<dbReference type="EMBL" id="JEMA01000878">
    <property type="protein sequence ID" value="KYF64872.1"/>
    <property type="molecule type" value="Genomic_DNA"/>
</dbReference>
<dbReference type="OrthoDB" id="5526693at2"/>
<evidence type="ECO:0000256" key="1">
    <source>
        <dbReference type="SAM" id="MobiDB-lite"/>
    </source>
</evidence>
<evidence type="ECO:0000313" key="4">
    <source>
        <dbReference type="Proteomes" id="UP000075260"/>
    </source>
</evidence>
<feature type="chain" id="PRO_5007566705" description="Collagen-like protein" evidence="2">
    <location>
        <begin position="25"/>
        <end position="384"/>
    </location>
</feature>
<dbReference type="PANTHER" id="PTHR24637:SF422">
    <property type="entry name" value="COLLAGEN IV NC1 DOMAIN-CONTAINING PROTEIN"/>
    <property type="match status" value="1"/>
</dbReference>
<name>A0A150QAH2_SORCE</name>
<evidence type="ECO:0000256" key="2">
    <source>
        <dbReference type="SAM" id="SignalP"/>
    </source>
</evidence>
<dbReference type="Pfam" id="PF01391">
    <property type="entry name" value="Collagen"/>
    <property type="match status" value="1"/>
</dbReference>
<dbReference type="Proteomes" id="UP000075260">
    <property type="component" value="Unassembled WGS sequence"/>
</dbReference>
<protein>
    <recommendedName>
        <fullName evidence="5">Collagen-like protein</fullName>
    </recommendedName>
</protein>
<feature type="signal peptide" evidence="2">
    <location>
        <begin position="1"/>
        <end position="24"/>
    </location>
</feature>
<keyword evidence="2" id="KW-0732">Signal</keyword>
<accession>A0A150QAH2</accession>
<feature type="region of interest" description="Disordered" evidence="1">
    <location>
        <begin position="151"/>
        <end position="239"/>
    </location>
</feature>
<comment type="caution">
    <text evidence="3">The sequence shown here is derived from an EMBL/GenBank/DDBJ whole genome shotgun (WGS) entry which is preliminary data.</text>
</comment>
<evidence type="ECO:0000313" key="3">
    <source>
        <dbReference type="EMBL" id="KYF64872.1"/>
    </source>
</evidence>
<dbReference type="PANTHER" id="PTHR24637">
    <property type="entry name" value="COLLAGEN"/>
    <property type="match status" value="1"/>
</dbReference>
<dbReference type="InterPro" id="IPR008160">
    <property type="entry name" value="Collagen"/>
</dbReference>
<dbReference type="AlphaFoldDB" id="A0A150QAH2"/>
<feature type="compositionally biased region" description="Low complexity" evidence="1">
    <location>
        <begin position="183"/>
        <end position="192"/>
    </location>
</feature>
<feature type="compositionally biased region" description="Low complexity" evidence="1">
    <location>
        <begin position="162"/>
        <end position="173"/>
    </location>
</feature>